<keyword evidence="1" id="KW-0732">Signal</keyword>
<dbReference type="Gene3D" id="3.20.20.80">
    <property type="entry name" value="Glycosidases"/>
    <property type="match status" value="2"/>
</dbReference>
<dbReference type="NCBIfam" id="TIGR04183">
    <property type="entry name" value="Por_Secre_tail"/>
    <property type="match status" value="1"/>
</dbReference>
<reference evidence="3 4" key="1">
    <citation type="submission" date="2016-04" db="EMBL/GenBank/DDBJ databases">
        <authorList>
            <person name="Evans L.H."/>
            <person name="Alamgir A."/>
            <person name="Owens N."/>
            <person name="Weber N.D."/>
            <person name="Virtaneva K."/>
            <person name="Barbian K."/>
            <person name="Babar A."/>
            <person name="Rosenke K."/>
        </authorList>
    </citation>
    <scope>NUCLEOTIDE SEQUENCE [LARGE SCALE GENOMIC DNA]</scope>
    <source>
        <strain evidence="3 4">CCM 8644</strain>
    </source>
</reference>
<dbReference type="Pfam" id="PF18962">
    <property type="entry name" value="Por_Secre_tail"/>
    <property type="match status" value="1"/>
</dbReference>
<feature type="domain" description="Secretion system C-terminal sorting" evidence="2">
    <location>
        <begin position="678"/>
        <end position="755"/>
    </location>
</feature>
<protein>
    <recommendedName>
        <fullName evidence="2">Secretion system C-terminal sorting domain-containing protein</fullName>
    </recommendedName>
</protein>
<accession>A0A179DLW3</accession>
<proteinExistence type="predicted"/>
<dbReference type="STRING" id="1826909.A5893_02675"/>
<dbReference type="InterPro" id="IPR017853">
    <property type="entry name" value="GH"/>
</dbReference>
<dbReference type="Proteomes" id="UP000078459">
    <property type="component" value="Unassembled WGS sequence"/>
</dbReference>
<evidence type="ECO:0000256" key="1">
    <source>
        <dbReference type="SAM" id="SignalP"/>
    </source>
</evidence>
<gene>
    <name evidence="3" type="ORF">A5893_02675</name>
</gene>
<dbReference type="EMBL" id="LWHJ01000011">
    <property type="protein sequence ID" value="OAQ42037.1"/>
    <property type="molecule type" value="Genomic_DNA"/>
</dbReference>
<comment type="caution">
    <text evidence="3">The sequence shown here is derived from an EMBL/GenBank/DDBJ whole genome shotgun (WGS) entry which is preliminary data.</text>
</comment>
<sequence length="756" mass="84205">MKTLYSRHLKHWFILAISICSISFRSIAQTQPLPQTLPYSQNFNDFDGSATVNYPVGIQGWVVATNAPTTDGRLDAPLANRQLTTNGSAAETNAGIYDFKGKIGLACNSSNTFAIALALNSSKVTAAEKLRVSFDGMIIRNTFGTSTNNIINGLIIQYRVGSSGDFKSLGNSVQNGNTVQTSGTNGVDLIKSSFLLPAECNGQAILQLRWTLKLVSGTTGEQPSFAIDNIFVATDGTTPPSAFTGYKISTKNIILSNNTTTYATNILDGVTRTQKLDEYGGASTDFVGNTNGYFATYKDARNVWYLIDPAGYKFYSIGINTIVPQSNGANPINLIKNIFANTIGNFSDESYTSMPYCVRLNLGYTFRTTSALRKTLYDNNITPVFDADFVTYCTDQVNSQITADRIVDKNLLGYFSDNELPIANPFNSKLVDKWLDVTNYGGQAVADVNANYQAVVAWMKSRHGGILTATNSADQAEWPGQVADRYYKICRDAIKARDPNHLFIGSRLHQDLANRYQFEAAGKYVDVLSVNNYNVWSKAQLDARYDVWEQYTGKPFMVTEFYAQADDSGLPNDSGAGFTVKTQQDRADFYEHYTMEMLKRKWNVGFQYFKLNDDPAKNNKGLINTSNEFWQPMKISFTKIAQDIYELRRFLIFNEQTLDVTTAVNDGVKKASQFAMQIFPNPASDYLNIQISDFKGKNGKITIYDFSGRMVYQQYVLTNSNKNIFKINLNSRLTNGVYVVEFSGNGGFKREKLLIQ</sequence>
<feature type="chain" id="PRO_5008100634" description="Secretion system C-terminal sorting domain-containing protein" evidence="1">
    <location>
        <begin position="29"/>
        <end position="756"/>
    </location>
</feature>
<dbReference type="AlphaFoldDB" id="A0A179DLW3"/>
<dbReference type="OrthoDB" id="772691at2"/>
<dbReference type="InterPro" id="IPR026444">
    <property type="entry name" value="Secre_tail"/>
</dbReference>
<dbReference type="RefSeq" id="WP_068821068.1">
    <property type="nucleotide sequence ID" value="NZ_LWHJ01000011.1"/>
</dbReference>
<organism evidence="3 4">
    <name type="scientific">Pedobacter psychrophilus</name>
    <dbReference type="NCBI Taxonomy" id="1826909"/>
    <lineage>
        <taxon>Bacteria</taxon>
        <taxon>Pseudomonadati</taxon>
        <taxon>Bacteroidota</taxon>
        <taxon>Sphingobacteriia</taxon>
        <taxon>Sphingobacteriales</taxon>
        <taxon>Sphingobacteriaceae</taxon>
        <taxon>Pedobacter</taxon>
    </lineage>
</organism>
<keyword evidence="4" id="KW-1185">Reference proteome</keyword>
<reference evidence="3 4" key="2">
    <citation type="submission" date="2016-06" db="EMBL/GenBank/DDBJ databases">
        <title>Pedobacter psychrophilus sp. nov., isolated from Antarctic fragmentary rock.</title>
        <authorList>
            <person name="Svec P."/>
        </authorList>
    </citation>
    <scope>NUCLEOTIDE SEQUENCE [LARGE SCALE GENOMIC DNA]</scope>
    <source>
        <strain evidence="3 4">CCM 8644</strain>
    </source>
</reference>
<evidence type="ECO:0000259" key="2">
    <source>
        <dbReference type="Pfam" id="PF18962"/>
    </source>
</evidence>
<name>A0A179DLW3_9SPHI</name>
<dbReference type="SUPFAM" id="SSF51445">
    <property type="entry name" value="(Trans)glycosidases"/>
    <property type="match status" value="1"/>
</dbReference>
<evidence type="ECO:0000313" key="4">
    <source>
        <dbReference type="Proteomes" id="UP000078459"/>
    </source>
</evidence>
<feature type="signal peptide" evidence="1">
    <location>
        <begin position="1"/>
        <end position="28"/>
    </location>
</feature>
<evidence type="ECO:0000313" key="3">
    <source>
        <dbReference type="EMBL" id="OAQ42037.1"/>
    </source>
</evidence>